<evidence type="ECO:0000313" key="2">
    <source>
        <dbReference type="Proteomes" id="UP000011668"/>
    </source>
</evidence>
<name>L8WP97_THACA</name>
<proteinExistence type="predicted"/>
<keyword evidence="2" id="KW-1185">Reference proteome</keyword>
<gene>
    <name evidence="1" type="ORF">AG1IA_06188</name>
</gene>
<reference evidence="1 2" key="1">
    <citation type="journal article" date="2013" name="Nat. Commun.">
        <title>The evolution and pathogenic mechanisms of the rice sheath blight pathogen.</title>
        <authorList>
            <person name="Zheng A."/>
            <person name="Lin R."/>
            <person name="Xu L."/>
            <person name="Qin P."/>
            <person name="Tang C."/>
            <person name="Ai P."/>
            <person name="Zhang D."/>
            <person name="Liu Y."/>
            <person name="Sun Z."/>
            <person name="Feng H."/>
            <person name="Wang Y."/>
            <person name="Chen Y."/>
            <person name="Liang X."/>
            <person name="Fu R."/>
            <person name="Li Q."/>
            <person name="Zhang J."/>
            <person name="Yu X."/>
            <person name="Xie Z."/>
            <person name="Ding L."/>
            <person name="Guan P."/>
            <person name="Tang J."/>
            <person name="Liang Y."/>
            <person name="Wang S."/>
            <person name="Deng Q."/>
            <person name="Li S."/>
            <person name="Zhu J."/>
            <person name="Wang L."/>
            <person name="Liu H."/>
            <person name="Li P."/>
        </authorList>
    </citation>
    <scope>NUCLEOTIDE SEQUENCE [LARGE SCALE GENOMIC DNA]</scope>
    <source>
        <strain evidence="2">AG-1 IA</strain>
    </source>
</reference>
<organism evidence="1 2">
    <name type="scientific">Thanatephorus cucumeris (strain AG1-IA)</name>
    <name type="common">Rice sheath blight fungus</name>
    <name type="synonym">Rhizoctonia solani</name>
    <dbReference type="NCBI Taxonomy" id="983506"/>
    <lineage>
        <taxon>Eukaryota</taxon>
        <taxon>Fungi</taxon>
        <taxon>Dikarya</taxon>
        <taxon>Basidiomycota</taxon>
        <taxon>Agaricomycotina</taxon>
        <taxon>Agaricomycetes</taxon>
        <taxon>Cantharellales</taxon>
        <taxon>Ceratobasidiaceae</taxon>
        <taxon>Rhizoctonia</taxon>
        <taxon>Rhizoctonia solani AG-1</taxon>
    </lineage>
</organism>
<dbReference type="Proteomes" id="UP000011668">
    <property type="component" value="Unassembled WGS sequence"/>
</dbReference>
<protein>
    <submittedName>
        <fullName evidence="1">Uncharacterized protein</fullName>
    </submittedName>
</protein>
<sequence length="77" mass="9227">MRVAKLQPRKSRIQDFGMRYLMDGRCGNFWMANDGLFRHPIHRFGLLTTKEWWIGFGLRLHWCTLASTSGKLYYQYP</sequence>
<accession>L8WP97</accession>
<dbReference type="AlphaFoldDB" id="L8WP97"/>
<evidence type="ECO:0000313" key="1">
    <source>
        <dbReference type="EMBL" id="ELU39780.1"/>
    </source>
</evidence>
<dbReference type="HOGENOM" id="CLU_2639796_0_0_1"/>
<dbReference type="EMBL" id="AFRT01001629">
    <property type="protein sequence ID" value="ELU39780.1"/>
    <property type="molecule type" value="Genomic_DNA"/>
</dbReference>
<comment type="caution">
    <text evidence="1">The sequence shown here is derived from an EMBL/GenBank/DDBJ whole genome shotgun (WGS) entry which is preliminary data.</text>
</comment>